<feature type="region of interest" description="Disordered" evidence="1">
    <location>
        <begin position="124"/>
        <end position="143"/>
    </location>
</feature>
<evidence type="ECO:0000313" key="3">
    <source>
        <dbReference type="Proteomes" id="UP001519363"/>
    </source>
</evidence>
<accession>A0ABS5ANV8</accession>
<comment type="caution">
    <text evidence="2">The sequence shown here is derived from an EMBL/GenBank/DDBJ whole genome shotgun (WGS) entry which is preliminary data.</text>
</comment>
<dbReference type="SUPFAM" id="SSF52047">
    <property type="entry name" value="RNI-like"/>
    <property type="match status" value="1"/>
</dbReference>
<gene>
    <name evidence="2" type="ORF">JOF53_007120</name>
</gene>
<dbReference type="RefSeq" id="WP_086785899.1">
    <property type="nucleotide sequence ID" value="NZ_JAGIOO010000001.1"/>
</dbReference>
<dbReference type="EMBL" id="JAGIOO010000001">
    <property type="protein sequence ID" value="MBP2478248.1"/>
    <property type="molecule type" value="Genomic_DNA"/>
</dbReference>
<sequence>MDHAHRLTPGDVVVAYSPDLGEWTAAQITGVNEKHRSAEVLELTWSGPEPRCLAELGELVPLRLTHHDHPYPNRPAHTWLTGLLPRGHRVLGNLPPLVTESTAAYFWRWDLGLQLDCQRQWDAGHRGERPNQQPYATHDSTALPGTRDERLRTLSVTVRPELDCALLPELFPNLTSLSLTGALTTLTNAAALSRLPHLRDLGLSGVYGMTGADVPRPADLPDLAWLRLHGIPADYAKAARRLWQPEERNGTFLEIRWARTPDWLAENRDNPLRSWDGNIPAAAYKKAIAQYKLTRRAVLAALPEGPARLTELGREYAEAFNTLHARWNFIETIEREDLLDALQGITDETWAQEALAKGMEAARDW</sequence>
<feature type="compositionally biased region" description="Polar residues" evidence="1">
    <location>
        <begin position="130"/>
        <end position="140"/>
    </location>
</feature>
<proteinExistence type="predicted"/>
<protein>
    <submittedName>
        <fullName evidence="2">Uncharacterized protein</fullName>
    </submittedName>
</protein>
<name>A0ABS5ANV8_9PSEU</name>
<evidence type="ECO:0000313" key="2">
    <source>
        <dbReference type="EMBL" id="MBP2478248.1"/>
    </source>
</evidence>
<keyword evidence="3" id="KW-1185">Reference proteome</keyword>
<reference evidence="2 3" key="1">
    <citation type="submission" date="2021-03" db="EMBL/GenBank/DDBJ databases">
        <title>Sequencing the genomes of 1000 actinobacteria strains.</title>
        <authorList>
            <person name="Klenk H.-P."/>
        </authorList>
    </citation>
    <scope>NUCLEOTIDE SEQUENCE [LARGE SCALE GENOMIC DNA]</scope>
    <source>
        <strain evidence="2 3">DSM 44580</strain>
    </source>
</reference>
<dbReference type="Proteomes" id="UP001519363">
    <property type="component" value="Unassembled WGS sequence"/>
</dbReference>
<organism evidence="2 3">
    <name type="scientific">Crossiella equi</name>
    <dbReference type="NCBI Taxonomy" id="130796"/>
    <lineage>
        <taxon>Bacteria</taxon>
        <taxon>Bacillati</taxon>
        <taxon>Actinomycetota</taxon>
        <taxon>Actinomycetes</taxon>
        <taxon>Pseudonocardiales</taxon>
        <taxon>Pseudonocardiaceae</taxon>
        <taxon>Crossiella</taxon>
    </lineage>
</organism>
<evidence type="ECO:0000256" key="1">
    <source>
        <dbReference type="SAM" id="MobiDB-lite"/>
    </source>
</evidence>